<accession>A0A1F7KA73</accession>
<dbReference type="EMBL" id="MGBG01000015">
    <property type="protein sequence ID" value="OGK64731.1"/>
    <property type="molecule type" value="Genomic_DNA"/>
</dbReference>
<dbReference type="Proteomes" id="UP000178450">
    <property type="component" value="Unassembled WGS sequence"/>
</dbReference>
<feature type="domain" description="LytR/CpsA/Psr regulator C-terminal" evidence="2">
    <location>
        <begin position="404"/>
        <end position="489"/>
    </location>
</feature>
<organism evidence="3 4">
    <name type="scientific">Candidatus Roizmanbacteria bacterium RIFOXYA1_FULL_41_12</name>
    <dbReference type="NCBI Taxonomy" id="1802082"/>
    <lineage>
        <taxon>Bacteria</taxon>
        <taxon>Candidatus Roizmaniibacteriota</taxon>
    </lineage>
</organism>
<evidence type="ECO:0000256" key="1">
    <source>
        <dbReference type="SAM" id="Phobius"/>
    </source>
</evidence>
<dbReference type="AlphaFoldDB" id="A0A1F7KA73"/>
<proteinExistence type="predicted"/>
<dbReference type="InterPro" id="IPR027381">
    <property type="entry name" value="LytR/CpsA/Psr_C"/>
</dbReference>
<reference evidence="3 4" key="1">
    <citation type="journal article" date="2016" name="Nat. Commun.">
        <title>Thousands of microbial genomes shed light on interconnected biogeochemical processes in an aquifer system.</title>
        <authorList>
            <person name="Anantharaman K."/>
            <person name="Brown C.T."/>
            <person name="Hug L.A."/>
            <person name="Sharon I."/>
            <person name="Castelle C.J."/>
            <person name="Probst A.J."/>
            <person name="Thomas B.C."/>
            <person name="Singh A."/>
            <person name="Wilkins M.J."/>
            <person name="Karaoz U."/>
            <person name="Brodie E.L."/>
            <person name="Williams K.H."/>
            <person name="Hubbard S.S."/>
            <person name="Banfield J.F."/>
        </authorList>
    </citation>
    <scope>NUCLEOTIDE SEQUENCE [LARGE SCALE GENOMIC DNA]</scope>
</reference>
<keyword evidence="1" id="KW-0812">Transmembrane</keyword>
<evidence type="ECO:0000313" key="4">
    <source>
        <dbReference type="Proteomes" id="UP000178450"/>
    </source>
</evidence>
<keyword evidence="1" id="KW-1133">Transmembrane helix</keyword>
<evidence type="ECO:0000259" key="2">
    <source>
        <dbReference type="Pfam" id="PF13399"/>
    </source>
</evidence>
<dbReference type="Gene3D" id="3.30.70.2390">
    <property type="match status" value="1"/>
</dbReference>
<comment type="caution">
    <text evidence="3">The sequence shown here is derived from an EMBL/GenBank/DDBJ whole genome shotgun (WGS) entry which is preliminary data.</text>
</comment>
<feature type="transmembrane region" description="Helical" evidence="1">
    <location>
        <begin position="344"/>
        <end position="363"/>
    </location>
</feature>
<evidence type="ECO:0000313" key="3">
    <source>
        <dbReference type="EMBL" id="OGK64731.1"/>
    </source>
</evidence>
<keyword evidence="1" id="KW-0472">Membrane</keyword>
<name>A0A1F7KA73_9BACT</name>
<sequence length="493" mass="55229">MNIVSLLHNKIQIVTLKKRLLGKNQQYQASVIIPVEESQEFNLDQWALHLKKVLSMLPEKTVSGKVKLILGQRFWHYRRLELPADVTDNALSGYIKEQLVNNVGDQAQNGYYKYVINDYKGKKYAGVYLLTQKTFSDLTTLLSFYDLKIEEVYPEALLIFSLFEKTLNKQKEEAALFLEYEDELSTGLLFNSTGLLSEKTIVIESANLTKKLKELKKAESQTIARLILGGKLSTQIRQDNFTKECGIWTNPLAKVLQNSFLKQLASKLNLESKLLEYNREIALLGLIENKEQSSLALDLKTAKAIPEPKRVPVSDPAPVIPTAAPMPVLSTRQSRHLPNFPIKSIFKILLLIVISSALTYALFNIGKWGLGTIRTLKNTKVAPPTLTITPKPKATPTPKINRSEITIEILNGTGVAGMASSLQSELEDLEYQISQIGNADNYDYEQTVIIAKNQAIFKLIASDLKKFSVTKPKFEQTNGNTTTVIFGADLVLP</sequence>
<dbReference type="Pfam" id="PF13399">
    <property type="entry name" value="LytR_C"/>
    <property type="match status" value="1"/>
</dbReference>
<protein>
    <recommendedName>
        <fullName evidence="2">LytR/CpsA/Psr regulator C-terminal domain-containing protein</fullName>
    </recommendedName>
</protein>
<gene>
    <name evidence="3" type="ORF">A2209_00155</name>
</gene>